<dbReference type="AlphaFoldDB" id="A0A3B1DB87"/>
<proteinExistence type="predicted"/>
<evidence type="ECO:0000313" key="2">
    <source>
        <dbReference type="EMBL" id="VAX36101.1"/>
    </source>
</evidence>
<dbReference type="EMBL" id="UOGJ01000080">
    <property type="protein sequence ID" value="VAX36101.1"/>
    <property type="molecule type" value="Genomic_DNA"/>
</dbReference>
<evidence type="ECO:0000259" key="1">
    <source>
        <dbReference type="Pfam" id="PF18765"/>
    </source>
</evidence>
<dbReference type="SUPFAM" id="SSF81301">
    <property type="entry name" value="Nucleotidyltransferase"/>
    <property type="match status" value="1"/>
</dbReference>
<gene>
    <name evidence="2" type="ORF">MNBD_UNCLBAC01-993</name>
</gene>
<reference evidence="2" key="1">
    <citation type="submission" date="2018-06" db="EMBL/GenBank/DDBJ databases">
        <authorList>
            <person name="Zhirakovskaya E."/>
        </authorList>
    </citation>
    <scope>NUCLEOTIDE SEQUENCE</scope>
</reference>
<dbReference type="Gene3D" id="3.30.460.10">
    <property type="entry name" value="Beta Polymerase, domain 2"/>
    <property type="match status" value="1"/>
</dbReference>
<dbReference type="InterPro" id="IPR041633">
    <property type="entry name" value="Polbeta"/>
</dbReference>
<accession>A0A3B1DB87</accession>
<name>A0A3B1DB87_9ZZZZ</name>
<dbReference type="CDD" id="cd05403">
    <property type="entry name" value="NT_KNTase_like"/>
    <property type="match status" value="1"/>
</dbReference>
<organism evidence="2">
    <name type="scientific">hydrothermal vent metagenome</name>
    <dbReference type="NCBI Taxonomy" id="652676"/>
    <lineage>
        <taxon>unclassified sequences</taxon>
        <taxon>metagenomes</taxon>
        <taxon>ecological metagenomes</taxon>
    </lineage>
</organism>
<protein>
    <recommendedName>
        <fullName evidence="1">Polymerase beta nucleotidyltransferase domain-containing protein</fullName>
    </recommendedName>
</protein>
<dbReference type="Pfam" id="PF18765">
    <property type="entry name" value="Polbeta"/>
    <property type="match status" value="1"/>
</dbReference>
<sequence length="102" mass="11742">MKFGLPEETIQKICHLLESYPQLDEVKIYGSRAMGNYEKGSDIDLAFYAKTNKSLKGSLLTELDALSTPYLFDITDYYQTTHVSLKEHIDRAGKIFYINRRA</sequence>
<feature type="domain" description="Polymerase beta nucleotidyltransferase" evidence="1">
    <location>
        <begin position="11"/>
        <end position="99"/>
    </location>
</feature>
<dbReference type="InterPro" id="IPR043519">
    <property type="entry name" value="NT_sf"/>
</dbReference>